<sequence length="117" mass="13198">MMESVVMSIGKEAISQKEPLIILFDESATEELRKFSVIQQFKTKDIKKIAVGDCLFFDDQKYTIKSVGPVANQHLEEMGHISIVFKEAGSEDQLANALYVEPFELPNIKEGTVIRYA</sequence>
<dbReference type="GO" id="GO:0016301">
    <property type="term" value="F:kinase activity"/>
    <property type="evidence" value="ECO:0007669"/>
    <property type="project" value="TreeGrafter"/>
</dbReference>
<accession>A0A430AWC9</accession>
<protein>
    <recommendedName>
        <fullName evidence="4">PTS sorbitol transporter subunit IIA</fullName>
    </recommendedName>
</protein>
<evidence type="ECO:0008006" key="4">
    <source>
        <dbReference type="Google" id="ProtNLM"/>
    </source>
</evidence>
<name>A0A430AWC9_9ENTE</name>
<dbReference type="EMBL" id="NGKB01000011">
    <property type="protein sequence ID" value="RSU12359.1"/>
    <property type="molecule type" value="Genomic_DNA"/>
</dbReference>
<evidence type="ECO:0000313" key="2">
    <source>
        <dbReference type="EMBL" id="RSU12359.1"/>
    </source>
</evidence>
<dbReference type="Proteomes" id="UP000288028">
    <property type="component" value="Unassembled WGS sequence"/>
</dbReference>
<dbReference type="InterPro" id="IPR004716">
    <property type="entry name" value="PTS_IIA_glucitol/sorbitol-sp"/>
</dbReference>
<dbReference type="SUPFAM" id="SSF141530">
    <property type="entry name" value="PTSIIA/GutA-like"/>
    <property type="match status" value="1"/>
</dbReference>
<evidence type="ECO:0000256" key="1">
    <source>
        <dbReference type="PROSITE-ProRule" id="PRU00420"/>
    </source>
</evidence>
<dbReference type="PANTHER" id="PTHR40398">
    <property type="entry name" value="PTS SYSTEM GLUCITOL/SORBITOL-SPECIFIC EIIA COMPONENT"/>
    <property type="match status" value="1"/>
</dbReference>
<reference evidence="2 3" key="1">
    <citation type="submission" date="2017-05" db="EMBL/GenBank/DDBJ databases">
        <title>Vagococcus spp. assemblies.</title>
        <authorList>
            <person name="Gulvik C.A."/>
        </authorList>
    </citation>
    <scope>NUCLEOTIDE SEQUENCE [LARGE SCALE GENOMIC DNA]</scope>
    <source>
        <strain evidence="2 3">SS1714</strain>
    </source>
</reference>
<dbReference type="Pfam" id="PF03829">
    <property type="entry name" value="PTSIIA_gutA"/>
    <property type="match status" value="1"/>
</dbReference>
<dbReference type="AlphaFoldDB" id="A0A430AWC9"/>
<evidence type="ECO:0000313" key="3">
    <source>
        <dbReference type="Proteomes" id="UP000288028"/>
    </source>
</evidence>
<comment type="caution">
    <text evidence="1">Lacks conserved residue(s) required for the propagation of feature annotation.</text>
</comment>
<dbReference type="PROSITE" id="PS51097">
    <property type="entry name" value="PTS_EIIA_TYPE_5"/>
    <property type="match status" value="1"/>
</dbReference>
<dbReference type="Gene3D" id="2.40.33.40">
    <property type="entry name" value="Phosphotransferase system, glucitol/sorbitol-specific IIA component"/>
    <property type="match status" value="1"/>
</dbReference>
<proteinExistence type="predicted"/>
<organism evidence="2 3">
    <name type="scientific">Vagococcus carniphilus</name>
    <dbReference type="NCBI Taxonomy" id="218144"/>
    <lineage>
        <taxon>Bacteria</taxon>
        <taxon>Bacillati</taxon>
        <taxon>Bacillota</taxon>
        <taxon>Bacilli</taxon>
        <taxon>Lactobacillales</taxon>
        <taxon>Enterococcaceae</taxon>
        <taxon>Vagococcus</taxon>
    </lineage>
</organism>
<keyword evidence="3" id="KW-1185">Reference proteome</keyword>
<comment type="caution">
    <text evidence="2">The sequence shown here is derived from an EMBL/GenBank/DDBJ whole genome shotgun (WGS) entry which is preliminary data.</text>
</comment>
<dbReference type="GO" id="GO:0009401">
    <property type="term" value="P:phosphoenolpyruvate-dependent sugar phosphotransferase system"/>
    <property type="evidence" value="ECO:0007669"/>
    <property type="project" value="InterPro"/>
</dbReference>
<dbReference type="GO" id="GO:0008982">
    <property type="term" value="F:protein-N(PI)-phosphohistidine-sugar phosphotransferase activity"/>
    <property type="evidence" value="ECO:0007669"/>
    <property type="project" value="InterPro"/>
</dbReference>
<dbReference type="InterPro" id="IPR036665">
    <property type="entry name" value="PTS_IIA_glucitol/sorbitol_sf"/>
</dbReference>
<dbReference type="GO" id="GO:0005737">
    <property type="term" value="C:cytoplasm"/>
    <property type="evidence" value="ECO:0007669"/>
    <property type="project" value="InterPro"/>
</dbReference>
<gene>
    <name evidence="2" type="ORF">CBF28_10995</name>
</gene>
<dbReference type="PANTHER" id="PTHR40398:SF1">
    <property type="entry name" value="PTS SYSTEM GLUCITOL_SORBITOL-SPECIFIC EIIA COMPONENT"/>
    <property type="match status" value="1"/>
</dbReference>